<name>A0A6C0HVB1_9ZZZZ</name>
<sequence length="96" mass="11102">MIIDKVKAKLINNYYFYIVEANLTTAVSFSVNSYNGGKYLISSYTNDINYNTILMHTNTYDNGVAKIFHQDYNYIIALVQNKVIELEYVNRKLSAL</sequence>
<dbReference type="AlphaFoldDB" id="A0A6C0HVB1"/>
<protein>
    <submittedName>
        <fullName evidence="1">Uncharacterized protein</fullName>
    </submittedName>
</protein>
<organism evidence="1">
    <name type="scientific">viral metagenome</name>
    <dbReference type="NCBI Taxonomy" id="1070528"/>
    <lineage>
        <taxon>unclassified sequences</taxon>
        <taxon>metagenomes</taxon>
        <taxon>organismal metagenomes</taxon>
    </lineage>
</organism>
<evidence type="ECO:0000313" key="1">
    <source>
        <dbReference type="EMBL" id="QHT84651.1"/>
    </source>
</evidence>
<reference evidence="1" key="1">
    <citation type="journal article" date="2020" name="Nature">
        <title>Giant virus diversity and host interactions through global metagenomics.</title>
        <authorList>
            <person name="Schulz F."/>
            <person name="Roux S."/>
            <person name="Paez-Espino D."/>
            <person name="Jungbluth S."/>
            <person name="Walsh D.A."/>
            <person name="Denef V.J."/>
            <person name="McMahon K.D."/>
            <person name="Konstantinidis K.T."/>
            <person name="Eloe-Fadrosh E.A."/>
            <person name="Kyrpides N.C."/>
            <person name="Woyke T."/>
        </authorList>
    </citation>
    <scope>NUCLEOTIDE SEQUENCE</scope>
    <source>
        <strain evidence="1">GVMAG-M-3300023184-177</strain>
    </source>
</reference>
<proteinExistence type="predicted"/>
<accession>A0A6C0HVB1</accession>
<dbReference type="EMBL" id="MN740022">
    <property type="protein sequence ID" value="QHT84651.1"/>
    <property type="molecule type" value="Genomic_DNA"/>
</dbReference>